<evidence type="ECO:0000256" key="8">
    <source>
        <dbReference type="ARBA" id="ARBA00023136"/>
    </source>
</evidence>
<dbReference type="InterPro" id="IPR039428">
    <property type="entry name" value="NUOK/Mnh_C1-like"/>
</dbReference>
<geneLocation type="mitochondrion" evidence="12"/>
<keyword evidence="6 11" id="KW-1133">Transmembrane helix</keyword>
<evidence type="ECO:0000256" key="10">
    <source>
        <dbReference type="ARBA" id="ARBA00049551"/>
    </source>
</evidence>
<dbReference type="AlphaFoldDB" id="A0A6H0EXM1"/>
<keyword evidence="8 11" id="KW-0472">Membrane</keyword>
<evidence type="ECO:0000256" key="1">
    <source>
        <dbReference type="ARBA" id="ARBA00004141"/>
    </source>
</evidence>
<sequence length="91" mass="10620">MKLSYIYLLFCGMWIFCSKREHFLSTLLSLEFMVLGIFFFFFFCLWLSFSLYSLVYLTLAACEGALGLSVLVLMSRTHGGDYFKNFNSLMN</sequence>
<evidence type="ECO:0000256" key="3">
    <source>
        <dbReference type="ARBA" id="ARBA00016612"/>
    </source>
</evidence>
<evidence type="ECO:0000256" key="9">
    <source>
        <dbReference type="ARBA" id="ARBA00031586"/>
    </source>
</evidence>
<evidence type="ECO:0000313" key="12">
    <source>
        <dbReference type="EMBL" id="QIT06565.1"/>
    </source>
</evidence>
<proteinExistence type="inferred from homology"/>
<name>A0A6H0EXM1_9HEXA</name>
<keyword evidence="7" id="KW-0520">NAD</keyword>
<organism evidence="12">
    <name type="scientific">Tomocerus qinae</name>
    <dbReference type="NCBI Taxonomy" id="1765738"/>
    <lineage>
        <taxon>Eukaryota</taxon>
        <taxon>Metazoa</taxon>
        <taxon>Ecdysozoa</taxon>
        <taxon>Arthropoda</taxon>
        <taxon>Hexapoda</taxon>
        <taxon>Collembola</taxon>
        <taxon>Entomobryomorpha</taxon>
        <taxon>Tomoceroidea</taxon>
        <taxon>Tomoceridae</taxon>
        <taxon>Tomocerus</taxon>
    </lineage>
</organism>
<gene>
    <name evidence="12" type="primary">ND4L</name>
</gene>
<dbReference type="EMBL" id="MK423966">
    <property type="protein sequence ID" value="QIT06565.1"/>
    <property type="molecule type" value="Genomic_DNA"/>
</dbReference>
<reference evidence="12" key="1">
    <citation type="submission" date="2019-01" db="EMBL/GenBank/DDBJ databases">
        <title>Mitochondrial phylogenomics of Collembola.</title>
        <authorList>
            <person name="Xin X."/>
            <person name="Xie Z.-J."/>
            <person name="Dong J."/>
            <person name="Yu D.-Y."/>
        </authorList>
    </citation>
    <scope>NUCLEOTIDE SEQUENCE</scope>
</reference>
<evidence type="ECO:0000256" key="2">
    <source>
        <dbReference type="ARBA" id="ARBA00010519"/>
    </source>
</evidence>
<protein>
    <recommendedName>
        <fullName evidence="3">NADH-ubiquinone oxidoreductase chain 4L</fullName>
    </recommendedName>
    <alternativeName>
        <fullName evidence="9">NADH dehydrogenase subunit 4L</fullName>
    </alternativeName>
</protein>
<accession>A0A6H0EXM1</accession>
<dbReference type="GO" id="GO:0008137">
    <property type="term" value="F:NADH dehydrogenase (ubiquinone) activity"/>
    <property type="evidence" value="ECO:0007669"/>
    <property type="project" value="UniProtKB-EC"/>
</dbReference>
<comment type="catalytic activity">
    <reaction evidence="10">
        <text>a ubiquinone + NADH + 5 H(+)(in) = a ubiquinol + NAD(+) + 4 H(+)(out)</text>
        <dbReference type="Rhea" id="RHEA:29091"/>
        <dbReference type="Rhea" id="RHEA-COMP:9565"/>
        <dbReference type="Rhea" id="RHEA-COMP:9566"/>
        <dbReference type="ChEBI" id="CHEBI:15378"/>
        <dbReference type="ChEBI" id="CHEBI:16389"/>
        <dbReference type="ChEBI" id="CHEBI:17976"/>
        <dbReference type="ChEBI" id="CHEBI:57540"/>
        <dbReference type="ChEBI" id="CHEBI:57945"/>
        <dbReference type="EC" id="7.1.1.2"/>
    </reaction>
</comment>
<keyword evidence="12" id="KW-0496">Mitochondrion</keyword>
<evidence type="ECO:0000256" key="4">
    <source>
        <dbReference type="ARBA" id="ARBA00022692"/>
    </source>
</evidence>
<dbReference type="Gene3D" id="1.10.287.3510">
    <property type="match status" value="1"/>
</dbReference>
<comment type="similarity">
    <text evidence="2">Belongs to the complex I subunit 4L family.</text>
</comment>
<feature type="transmembrane region" description="Helical" evidence="11">
    <location>
        <begin position="54"/>
        <end position="74"/>
    </location>
</feature>
<keyword evidence="4 11" id="KW-0812">Transmembrane</keyword>
<feature type="transmembrane region" description="Helical" evidence="11">
    <location>
        <begin position="23"/>
        <end position="48"/>
    </location>
</feature>
<dbReference type="Pfam" id="PF00420">
    <property type="entry name" value="Oxidored_q2"/>
    <property type="match status" value="1"/>
</dbReference>
<comment type="subcellular location">
    <subcellularLocation>
        <location evidence="1">Membrane</location>
        <topology evidence="1">Multi-pass membrane protein</topology>
    </subcellularLocation>
</comment>
<keyword evidence="5" id="KW-1278">Translocase</keyword>
<evidence type="ECO:0000256" key="11">
    <source>
        <dbReference type="SAM" id="Phobius"/>
    </source>
</evidence>
<evidence type="ECO:0000256" key="5">
    <source>
        <dbReference type="ARBA" id="ARBA00022967"/>
    </source>
</evidence>
<evidence type="ECO:0000256" key="6">
    <source>
        <dbReference type="ARBA" id="ARBA00022989"/>
    </source>
</evidence>
<evidence type="ECO:0000256" key="7">
    <source>
        <dbReference type="ARBA" id="ARBA00023027"/>
    </source>
</evidence>
<dbReference type="GO" id="GO:0016020">
    <property type="term" value="C:membrane"/>
    <property type="evidence" value="ECO:0007669"/>
    <property type="project" value="UniProtKB-SubCell"/>
</dbReference>